<dbReference type="Proteomes" id="UP000449846">
    <property type="component" value="Unassembled WGS sequence"/>
</dbReference>
<reference evidence="3 4" key="1">
    <citation type="submission" date="2019-11" db="EMBL/GenBank/DDBJ databases">
        <authorList>
            <person name="Dong K."/>
        </authorList>
    </citation>
    <scope>NUCLEOTIDE SEQUENCE [LARGE SCALE GENOMIC DNA]</scope>
    <source>
        <strain evidence="3 4">NBRC 112902</strain>
    </source>
</reference>
<sequence length="520" mass="58249">MPGRFQRASLAPEGFAVASVQSQENAVEILLHSRCVTGCCPDCGQPSDRVQSRYHRRPSDLPLGGRRVRLMILARRFWCDVRGCGRRIFCERFDGGSLARYARRTQRLETLVHHLGLALGGRPGAAFAERLMMPVSKDTLLRVVRRRAVERSDALHVVGIDDFAFRRGQTYGTIVCDLERRQPVALLPDRALETSRAWLARHPSISVISRDRGGGYGEAIAKALPDAEQVADRWHLMENASRAFLDAVNRSMRQIRQAVAGKVVDPKLLTSAEKLQYEGYLRRQETNKAILQLSKDGVFIRQIVRQTGHSRKLVRDVLRGQRLDVFRTRPSSLDSWLPWLNERWDSGARNALALWREMRAEGFSGQSGVVSHWAQRRRLAEKANQTGLARTPSARVLARLMTSARQELAKSEAILVAVIEETVPELVVARKAIGDFQAMIRSKSAAQLDTWIERAQGSLISSFANGVARDLVAVRNAITSPWSNGQTEGQITRLKLIKRQMYGRAKLDLLQARLLGASSA</sequence>
<comment type="caution">
    <text evidence="3">The sequence shown here is derived from an EMBL/GenBank/DDBJ whole genome shotgun (WGS) entry which is preliminary data.</text>
</comment>
<feature type="domain" description="Transposase IS204/IS1001/IS1096/IS1165 zinc-finger" evidence="2">
    <location>
        <begin position="38"/>
        <end position="80"/>
    </location>
</feature>
<evidence type="ECO:0000259" key="2">
    <source>
        <dbReference type="Pfam" id="PF14690"/>
    </source>
</evidence>
<name>A0A844HRH2_9RHOB</name>
<dbReference type="InterPro" id="IPR047951">
    <property type="entry name" value="Transpos_ISL3"/>
</dbReference>
<evidence type="ECO:0000259" key="1">
    <source>
        <dbReference type="Pfam" id="PF01610"/>
    </source>
</evidence>
<organism evidence="3 4">
    <name type="scientific">Paracoccus litorisediminis</name>
    <dbReference type="NCBI Taxonomy" id="2006130"/>
    <lineage>
        <taxon>Bacteria</taxon>
        <taxon>Pseudomonadati</taxon>
        <taxon>Pseudomonadota</taxon>
        <taxon>Alphaproteobacteria</taxon>
        <taxon>Rhodobacterales</taxon>
        <taxon>Paracoccaceae</taxon>
        <taxon>Paracoccus</taxon>
    </lineage>
</organism>
<dbReference type="Pfam" id="PF01610">
    <property type="entry name" value="DDE_Tnp_ISL3"/>
    <property type="match status" value="2"/>
</dbReference>
<dbReference type="RefSeq" id="WP_343043216.1">
    <property type="nucleotide sequence ID" value="NZ_WMIG01000036.1"/>
</dbReference>
<feature type="domain" description="Transposase IS204/IS1001/IS1096/IS1165 DDE" evidence="1">
    <location>
        <begin position="398"/>
        <end position="513"/>
    </location>
</feature>
<dbReference type="Pfam" id="PF14690">
    <property type="entry name" value="Zn_ribbon_ISL3"/>
    <property type="match status" value="1"/>
</dbReference>
<accession>A0A844HRH2</accession>
<dbReference type="EMBL" id="WMIG01000036">
    <property type="protein sequence ID" value="MTH62436.1"/>
    <property type="molecule type" value="Genomic_DNA"/>
</dbReference>
<evidence type="ECO:0000313" key="3">
    <source>
        <dbReference type="EMBL" id="MTH62436.1"/>
    </source>
</evidence>
<dbReference type="AlphaFoldDB" id="A0A844HRH2"/>
<dbReference type="InterPro" id="IPR029261">
    <property type="entry name" value="Transposase_Znf"/>
</dbReference>
<dbReference type="PANTHER" id="PTHR33498">
    <property type="entry name" value="TRANSPOSASE FOR INSERTION SEQUENCE ELEMENT IS1557"/>
    <property type="match status" value="1"/>
</dbReference>
<keyword evidence="4" id="KW-1185">Reference proteome</keyword>
<feature type="domain" description="Transposase IS204/IS1001/IS1096/IS1165 DDE" evidence="1">
    <location>
        <begin position="158"/>
        <end position="283"/>
    </location>
</feature>
<dbReference type="NCBIfam" id="NF033550">
    <property type="entry name" value="transpos_ISL3"/>
    <property type="match status" value="1"/>
</dbReference>
<dbReference type="InterPro" id="IPR002560">
    <property type="entry name" value="Transposase_DDE"/>
</dbReference>
<dbReference type="PANTHER" id="PTHR33498:SF1">
    <property type="entry name" value="TRANSPOSASE FOR INSERTION SEQUENCE ELEMENT IS1557"/>
    <property type="match status" value="1"/>
</dbReference>
<gene>
    <name evidence="3" type="ORF">GL300_24970</name>
</gene>
<proteinExistence type="predicted"/>
<evidence type="ECO:0000313" key="4">
    <source>
        <dbReference type="Proteomes" id="UP000449846"/>
    </source>
</evidence>
<protein>
    <submittedName>
        <fullName evidence="3">ISL3 family transposase</fullName>
    </submittedName>
</protein>